<dbReference type="Pfam" id="PF00226">
    <property type="entry name" value="DnaJ"/>
    <property type="match status" value="1"/>
</dbReference>
<evidence type="ECO:0000313" key="5">
    <source>
        <dbReference type="EMBL" id="KTD06704.1"/>
    </source>
</evidence>
<protein>
    <submittedName>
        <fullName evidence="5">Ankyrin repeat protein</fullName>
    </submittedName>
</protein>
<keyword evidence="3" id="KW-0812">Transmembrane</keyword>
<name>A0A0W0UFL4_9GAMM</name>
<dbReference type="PATRIC" id="fig|455.5.peg.956"/>
<dbReference type="STRING" id="455.Ljam_0899"/>
<dbReference type="SMART" id="SM00271">
    <property type="entry name" value="DnaJ"/>
    <property type="match status" value="1"/>
</dbReference>
<keyword evidence="1" id="KW-0963">Cytoplasm</keyword>
<dbReference type="InterPro" id="IPR018253">
    <property type="entry name" value="DnaJ_domain_CS"/>
</dbReference>
<keyword evidence="3" id="KW-0472">Membrane</keyword>
<dbReference type="InterPro" id="IPR001623">
    <property type="entry name" value="DnaJ_domain"/>
</dbReference>
<dbReference type="InterPro" id="IPR036869">
    <property type="entry name" value="J_dom_sf"/>
</dbReference>
<dbReference type="PANTHER" id="PTHR44240:SF10">
    <property type="entry name" value="J DOMAIN-CONTAINING PROTEIN"/>
    <property type="match status" value="1"/>
</dbReference>
<dbReference type="Gene3D" id="1.10.287.110">
    <property type="entry name" value="DnaJ domain"/>
    <property type="match status" value="1"/>
</dbReference>
<sequence>MTNFYVCLDVTSDASQATIKNAYQRLLMRHQQNDDTGCEFELIQEAYDTLSDPKKRRLYDISLWGSDAAHYLRFEREGLRFALITNPQKCNYYDYVSAVFRLPEQEKLIPGTNPPRIFWEKLDYVAFRLYERENYLKRFPKLNAKQKNELEIINLNTELIIAVSLILFNSPRRKQFYDLSLGIIHNSEMAEIENRIGGRENLIKHIERDPEIDIAIGVLALQKANLLNPENFLKLSQSKGKLISISLVLQDLHQAGILTQANFELLLQHEKNALDYEIGLSRMGRVGLVNQKFYEVLVHTNQFAGEVGTALEDLSVLGIFNELTWQVIAYKIPGAGIWEPLRQMQEEGFFTKEDSEAFMWSGPEELHLLTHAIDEMFTHGLVVLNSDYEKGKEAMALAFSLKKELKAFFELEPHEREAGKKQFKDSFLKTLHSKDEIMSSHRTRWKMIIANIAIAFTGIGLFALGIHYFRSGHAFFAKTKRQEYMDNVENAYESTIKGASQH</sequence>
<evidence type="ECO:0000256" key="2">
    <source>
        <dbReference type="ARBA" id="ARBA00023186"/>
    </source>
</evidence>
<dbReference type="CDD" id="cd06257">
    <property type="entry name" value="DnaJ"/>
    <property type="match status" value="1"/>
</dbReference>
<dbReference type="EMBL" id="LNYG01000013">
    <property type="protein sequence ID" value="KTD06704.1"/>
    <property type="molecule type" value="Genomic_DNA"/>
</dbReference>
<dbReference type="PRINTS" id="PR00625">
    <property type="entry name" value="JDOMAIN"/>
</dbReference>
<keyword evidence="3" id="KW-1133">Transmembrane helix</keyword>
<comment type="caution">
    <text evidence="5">The sequence shown here is derived from an EMBL/GenBank/DDBJ whole genome shotgun (WGS) entry which is preliminary data.</text>
</comment>
<gene>
    <name evidence="5" type="ORF">Ljam_0899</name>
</gene>
<dbReference type="AlphaFoldDB" id="A0A0W0UFL4"/>
<keyword evidence="2" id="KW-0143">Chaperone</keyword>
<organism evidence="5 6">
    <name type="scientific">Legionella jamestowniensis</name>
    <dbReference type="NCBI Taxonomy" id="455"/>
    <lineage>
        <taxon>Bacteria</taxon>
        <taxon>Pseudomonadati</taxon>
        <taxon>Pseudomonadota</taxon>
        <taxon>Gammaproteobacteria</taxon>
        <taxon>Legionellales</taxon>
        <taxon>Legionellaceae</taxon>
        <taxon>Legionella</taxon>
    </lineage>
</organism>
<dbReference type="OrthoDB" id="5635292at2"/>
<accession>A0A0W0UFL4</accession>
<evidence type="ECO:0000256" key="1">
    <source>
        <dbReference type="ARBA" id="ARBA00022490"/>
    </source>
</evidence>
<dbReference type="Proteomes" id="UP000054715">
    <property type="component" value="Unassembled WGS sequence"/>
</dbReference>
<dbReference type="PROSITE" id="PS50076">
    <property type="entry name" value="DNAJ_2"/>
    <property type="match status" value="1"/>
</dbReference>
<proteinExistence type="predicted"/>
<reference evidence="5 6" key="1">
    <citation type="submission" date="2015-11" db="EMBL/GenBank/DDBJ databases">
        <title>Genomic analysis of 38 Legionella species identifies large and diverse effector repertoires.</title>
        <authorList>
            <person name="Burstein D."/>
            <person name="Amaro F."/>
            <person name="Zusman T."/>
            <person name="Lifshitz Z."/>
            <person name="Cohen O."/>
            <person name="Gilbert J.A."/>
            <person name="Pupko T."/>
            <person name="Shuman H.A."/>
            <person name="Segal G."/>
        </authorList>
    </citation>
    <scope>NUCLEOTIDE SEQUENCE [LARGE SCALE GENOMIC DNA]</scope>
    <source>
        <strain evidence="5 6">JA-26-G1-E2</strain>
    </source>
</reference>
<dbReference type="InterPro" id="IPR052276">
    <property type="entry name" value="Diphthamide-biosynth_chaperone"/>
</dbReference>
<dbReference type="RefSeq" id="WP_058448945.1">
    <property type="nucleotide sequence ID" value="NZ_CAAAJF010000012.1"/>
</dbReference>
<dbReference type="PANTHER" id="PTHR44240">
    <property type="entry name" value="DNAJ DOMAIN (PROKARYOTIC HEAT SHOCK PROTEIN)-RELATED"/>
    <property type="match status" value="1"/>
</dbReference>
<feature type="domain" description="J" evidence="4">
    <location>
        <begin position="3"/>
        <end position="63"/>
    </location>
</feature>
<evidence type="ECO:0000259" key="4">
    <source>
        <dbReference type="PROSITE" id="PS50076"/>
    </source>
</evidence>
<dbReference type="PROSITE" id="PS00636">
    <property type="entry name" value="DNAJ_1"/>
    <property type="match status" value="1"/>
</dbReference>
<dbReference type="SUPFAM" id="SSF46565">
    <property type="entry name" value="Chaperone J-domain"/>
    <property type="match status" value="1"/>
</dbReference>
<evidence type="ECO:0000256" key="3">
    <source>
        <dbReference type="SAM" id="Phobius"/>
    </source>
</evidence>
<evidence type="ECO:0000313" key="6">
    <source>
        <dbReference type="Proteomes" id="UP000054715"/>
    </source>
</evidence>
<feature type="transmembrane region" description="Helical" evidence="3">
    <location>
        <begin position="448"/>
        <end position="469"/>
    </location>
</feature>